<name>A0A0V0UE83_9BILA</name>
<reference evidence="1 2" key="1">
    <citation type="submission" date="2015-01" db="EMBL/GenBank/DDBJ databases">
        <title>Evolution of Trichinella species and genotypes.</title>
        <authorList>
            <person name="Korhonen P.K."/>
            <person name="Edoardo P."/>
            <person name="Giuseppe L.R."/>
            <person name="Gasser R.B."/>
        </authorList>
    </citation>
    <scope>NUCLEOTIDE SEQUENCE [LARGE SCALE GENOMIC DNA]</scope>
    <source>
        <strain evidence="1">ISS417</strain>
    </source>
</reference>
<accession>A0A0V0UE83</accession>
<protein>
    <submittedName>
        <fullName evidence="1">Uncharacterized protein</fullName>
    </submittedName>
</protein>
<keyword evidence="2" id="KW-1185">Reference proteome</keyword>
<proteinExistence type="predicted"/>
<comment type="caution">
    <text evidence="1">The sequence shown here is derived from an EMBL/GenBank/DDBJ whole genome shotgun (WGS) entry which is preliminary data.</text>
</comment>
<sequence>MPALNTPATANHGALRFQSITNCAQCGEGDQHDEAESDSWCQVLTILRQLHVQSLRMGYGHVDQHAHVHQPFHRELPFQLPLPPTAQVAVQWILVAELVNQHPSFGFADHVTATADLTVAIQRHHSAQRLAQVHFLVGNFRLGKRQPAENFRLFDHPLDHLYMLIFETLAIRIDAQRAIVSTKEKNTTNYFCHFDAI</sequence>
<evidence type="ECO:0000313" key="1">
    <source>
        <dbReference type="EMBL" id="KRX49536.1"/>
    </source>
</evidence>
<organism evidence="1 2">
    <name type="scientific">Trichinella murrelli</name>
    <dbReference type="NCBI Taxonomy" id="144512"/>
    <lineage>
        <taxon>Eukaryota</taxon>
        <taxon>Metazoa</taxon>
        <taxon>Ecdysozoa</taxon>
        <taxon>Nematoda</taxon>
        <taxon>Enoplea</taxon>
        <taxon>Dorylaimia</taxon>
        <taxon>Trichinellida</taxon>
        <taxon>Trichinellidae</taxon>
        <taxon>Trichinella</taxon>
    </lineage>
</organism>
<dbReference type="EMBL" id="JYDJ01000015">
    <property type="protein sequence ID" value="KRX49536.1"/>
    <property type="molecule type" value="Genomic_DNA"/>
</dbReference>
<dbReference type="Proteomes" id="UP000055048">
    <property type="component" value="Unassembled WGS sequence"/>
</dbReference>
<dbReference type="AlphaFoldDB" id="A0A0V0UE83"/>
<evidence type="ECO:0000313" key="2">
    <source>
        <dbReference type="Proteomes" id="UP000055048"/>
    </source>
</evidence>
<gene>
    <name evidence="1" type="ORF">T05_14063</name>
</gene>